<reference evidence="2" key="1">
    <citation type="journal article" date="2016" name="Nat. Genet.">
        <title>A high-quality carrot genome assembly provides new insights into carotenoid accumulation and asterid genome evolution.</title>
        <authorList>
            <person name="Iorizzo M."/>
            <person name="Ellison S."/>
            <person name="Senalik D."/>
            <person name="Zeng P."/>
            <person name="Satapoomin P."/>
            <person name="Huang J."/>
            <person name="Bowman M."/>
            <person name="Iovene M."/>
            <person name="Sanseverino W."/>
            <person name="Cavagnaro P."/>
            <person name="Yildiz M."/>
            <person name="Macko-Podgorni A."/>
            <person name="Moranska E."/>
            <person name="Grzebelus E."/>
            <person name="Grzebelus D."/>
            <person name="Ashrafi H."/>
            <person name="Zheng Z."/>
            <person name="Cheng S."/>
            <person name="Spooner D."/>
            <person name="Van Deynze A."/>
            <person name="Simon P."/>
        </authorList>
    </citation>
    <scope>NUCLEOTIDE SEQUENCE</scope>
    <source>
        <tissue evidence="2">Leaf</tissue>
    </source>
</reference>
<sequence>MPGTSGENLPDMMGDTALDAKRICTDVESTGPCKPRNLIQSSAAMNSEDNSVSQAISYVKPELCSKIQINATALEGECDSPYTRTPEAASKIEVDRVAGEGFLYKPNLFQPRKKHVQLKEFHNAFDEPEKLSSLIFEATRPWQGKVEDEKASTGCKNQVENKMFTGYDKKIVDPPSVEADKKHLESEDKPSTELVSPNAETTTATLQKDVPTTYHSIRKENQLQKEQKVSKISGDEVSKASGMPGSGRGAQKFTRLSALFSKVDDQKAGQVADKYNIWETNGYLENSDNNNIVNVPKPSDSNDLIACIKGYSLGQQVTSGPGNAVSYRTDQNHHIDHVRVLSQVNMQNLDGLKTSSSHIFNEKIEEPSVEAPMKKAYINGKANNREKGNTESVSHNAITPSMRMGHPDNAQDPTCRGSLDQYKVIVKFVHKDVEEQELRNFLKRFDNNLKIELSGAGKRFFKTATVYFKTWTGMQNALKATDLLLRNWTITLEEASSLKSQSKSITIPRLIGDPDAPAALVKNPTRTVAIKQLTHEICPRHIEEALAFCESNISGFYLGTSDSVAYVEFETEDGKDKALAKHSIDVIGKRLFIYRVDTPRTTVVRIKTMLPAVVPRHIPIFKSLGKVKACYQRSANILDVHFSITEWTNMLKILNKLNGLQVDGVRLIAEPAPIAPSDILLQIYSQPEERERMKSNMHRLLQKLEENAVHKTKVTDIFSKFYGER</sequence>
<feature type="region of interest" description="Disordered" evidence="1">
    <location>
        <begin position="170"/>
        <end position="202"/>
    </location>
</feature>
<dbReference type="InterPro" id="IPR035979">
    <property type="entry name" value="RBD_domain_sf"/>
</dbReference>
<dbReference type="GO" id="GO:0003676">
    <property type="term" value="F:nucleic acid binding"/>
    <property type="evidence" value="ECO:0007669"/>
    <property type="project" value="InterPro"/>
</dbReference>
<evidence type="ECO:0000256" key="1">
    <source>
        <dbReference type="SAM" id="MobiDB-lite"/>
    </source>
</evidence>
<gene>
    <name evidence="2" type="ORF">DCAR_0728034</name>
</gene>
<organism evidence="2 3">
    <name type="scientific">Daucus carota subsp. sativus</name>
    <name type="common">Carrot</name>
    <dbReference type="NCBI Taxonomy" id="79200"/>
    <lineage>
        <taxon>Eukaryota</taxon>
        <taxon>Viridiplantae</taxon>
        <taxon>Streptophyta</taxon>
        <taxon>Embryophyta</taxon>
        <taxon>Tracheophyta</taxon>
        <taxon>Spermatophyta</taxon>
        <taxon>Magnoliopsida</taxon>
        <taxon>eudicotyledons</taxon>
        <taxon>Gunneridae</taxon>
        <taxon>Pentapetalae</taxon>
        <taxon>asterids</taxon>
        <taxon>campanulids</taxon>
        <taxon>Apiales</taxon>
        <taxon>Apiaceae</taxon>
        <taxon>Apioideae</taxon>
        <taxon>Scandiceae</taxon>
        <taxon>Daucinae</taxon>
        <taxon>Daucus</taxon>
        <taxon>Daucus sect. Daucus</taxon>
    </lineage>
</organism>
<keyword evidence="3" id="KW-1185">Reference proteome</keyword>
<feature type="region of interest" description="Disordered" evidence="1">
    <location>
        <begin position="222"/>
        <end position="250"/>
    </location>
</feature>
<protein>
    <recommendedName>
        <fullName evidence="4">RRM domain-containing protein</fullName>
    </recommendedName>
</protein>
<evidence type="ECO:0000313" key="3">
    <source>
        <dbReference type="Proteomes" id="UP000077755"/>
    </source>
</evidence>
<dbReference type="CDD" id="cd00590">
    <property type="entry name" value="RRM_SF"/>
    <property type="match status" value="1"/>
</dbReference>
<feature type="compositionally biased region" description="Basic and acidic residues" evidence="1">
    <location>
        <begin position="222"/>
        <end position="238"/>
    </location>
</feature>
<dbReference type="SUPFAM" id="SSF54928">
    <property type="entry name" value="RNA-binding domain, RBD"/>
    <property type="match status" value="2"/>
</dbReference>
<feature type="compositionally biased region" description="Polar residues" evidence="1">
    <location>
        <begin position="193"/>
        <end position="202"/>
    </location>
</feature>
<accession>A0AAF0XIY0</accession>
<evidence type="ECO:0000313" key="2">
    <source>
        <dbReference type="EMBL" id="WOH08590.1"/>
    </source>
</evidence>
<feature type="compositionally biased region" description="Basic and acidic residues" evidence="1">
    <location>
        <begin position="170"/>
        <end position="191"/>
    </location>
</feature>
<dbReference type="EMBL" id="CP093349">
    <property type="protein sequence ID" value="WOH08590.1"/>
    <property type="molecule type" value="Genomic_DNA"/>
</dbReference>
<reference evidence="2" key="2">
    <citation type="submission" date="2022-03" db="EMBL/GenBank/DDBJ databases">
        <title>Draft title - Genomic analysis of global carrot germplasm unveils the trajectory of domestication and the origin of high carotenoid orange carrot.</title>
        <authorList>
            <person name="Iorizzo M."/>
            <person name="Ellison S."/>
            <person name="Senalik D."/>
            <person name="Macko-Podgorni A."/>
            <person name="Grzebelus D."/>
            <person name="Bostan H."/>
            <person name="Rolling W."/>
            <person name="Curaba J."/>
            <person name="Simon P."/>
        </authorList>
    </citation>
    <scope>NUCLEOTIDE SEQUENCE</scope>
    <source>
        <tissue evidence="2">Leaf</tissue>
    </source>
</reference>
<dbReference type="Proteomes" id="UP000077755">
    <property type="component" value="Chromosome 7"/>
</dbReference>
<dbReference type="InterPro" id="IPR058942">
    <property type="entry name" value="AT3G52170-like"/>
</dbReference>
<dbReference type="PANTHER" id="PTHR34568:SF5">
    <property type="entry name" value="RNA-BINDING (RRM_RBD_RNP MOTIFS) FAMILY PROTEIN"/>
    <property type="match status" value="1"/>
</dbReference>
<name>A0AAF0XIY0_DAUCS</name>
<evidence type="ECO:0008006" key="4">
    <source>
        <dbReference type="Google" id="ProtNLM"/>
    </source>
</evidence>
<dbReference type="AlphaFoldDB" id="A0AAF0XIY0"/>
<dbReference type="PANTHER" id="PTHR34568">
    <property type="entry name" value="RRM DOMAIN-CONTAINING PROTEIN"/>
    <property type="match status" value="1"/>
</dbReference>
<proteinExistence type="predicted"/>